<comment type="catalytic activity">
    <reaction evidence="15">
        <text>butanoyl-CoA + oxidized [electron-transfer flavoprotein] + H(+) = (2E)-butenoyl-CoA + reduced [electron-transfer flavoprotein]</text>
        <dbReference type="Rhea" id="RHEA:24004"/>
        <dbReference type="Rhea" id="RHEA-COMP:10685"/>
        <dbReference type="Rhea" id="RHEA-COMP:10686"/>
        <dbReference type="ChEBI" id="CHEBI:15378"/>
        <dbReference type="ChEBI" id="CHEBI:57332"/>
        <dbReference type="ChEBI" id="CHEBI:57371"/>
        <dbReference type="ChEBI" id="CHEBI:57692"/>
        <dbReference type="ChEBI" id="CHEBI:58307"/>
        <dbReference type="EC" id="1.3.8.1"/>
    </reaction>
</comment>
<evidence type="ECO:0000256" key="7">
    <source>
        <dbReference type="ARBA" id="ARBA00018258"/>
    </source>
</evidence>
<dbReference type="Gene3D" id="1.10.540.10">
    <property type="entry name" value="Acyl-CoA dehydrogenase/oxidase, N-terminal domain"/>
    <property type="match status" value="1"/>
</dbReference>
<evidence type="ECO:0000256" key="6">
    <source>
        <dbReference type="ARBA" id="ARBA00012046"/>
    </source>
</evidence>
<feature type="binding site" evidence="21">
    <location>
        <begin position="155"/>
        <end position="164"/>
    </location>
    <ligand>
        <name>FAD</name>
        <dbReference type="ChEBI" id="CHEBI:57692"/>
    </ligand>
</feature>
<feature type="binding site" evidence="20">
    <location>
        <begin position="272"/>
        <end position="275"/>
    </location>
    <ligand>
        <name>substrate</name>
    </ligand>
</feature>
<evidence type="ECO:0000256" key="1">
    <source>
        <dbReference type="ARBA" id="ARBA00001974"/>
    </source>
</evidence>
<keyword evidence="12" id="KW-0496">Mitochondrion</keyword>
<dbReference type="GO" id="GO:0008470">
    <property type="term" value="F:3-methylbutanoyl-CoA dehydrogenase activity"/>
    <property type="evidence" value="ECO:0007669"/>
    <property type="project" value="UniProtKB-EC"/>
</dbReference>
<dbReference type="SUPFAM" id="SSF47203">
    <property type="entry name" value="Acyl-CoA dehydrogenase C-terminal domain-like"/>
    <property type="match status" value="1"/>
</dbReference>
<dbReference type="AlphaFoldDB" id="F1L7A1"/>
<comment type="similarity">
    <text evidence="4 22">Belongs to the acyl-CoA dehydrogenase family.</text>
</comment>
<feature type="binding site" evidence="21">
    <location>
        <begin position="368"/>
        <end position="372"/>
    </location>
    <ligand>
        <name>FAD</name>
        <dbReference type="ChEBI" id="CHEBI:57692"/>
    </ligand>
</feature>
<dbReference type="Pfam" id="PF02771">
    <property type="entry name" value="Acyl-CoA_dh_N"/>
    <property type="match status" value="1"/>
</dbReference>
<evidence type="ECO:0000259" key="23">
    <source>
        <dbReference type="Pfam" id="PF00441"/>
    </source>
</evidence>
<keyword evidence="9 21" id="KW-0274">FAD</keyword>
<dbReference type="PROSITE" id="PS00072">
    <property type="entry name" value="ACYL_COA_DH_1"/>
    <property type="match status" value="1"/>
</dbReference>
<dbReference type="FunFam" id="2.40.110.10:FF:000004">
    <property type="entry name" value="Isovaleryl-CoA dehydrogenase, mitochondrial"/>
    <property type="match status" value="1"/>
</dbReference>
<dbReference type="FunFam" id="1.10.540.10:FF:000007">
    <property type="entry name" value="Isovaleryl-CoA dehydrogenase, mitochondrial"/>
    <property type="match status" value="1"/>
</dbReference>
<evidence type="ECO:0000256" key="5">
    <source>
        <dbReference type="ARBA" id="ARBA00012044"/>
    </source>
</evidence>
<dbReference type="InterPro" id="IPR034183">
    <property type="entry name" value="IVD"/>
</dbReference>
<dbReference type="PROSITE" id="PS00073">
    <property type="entry name" value="ACYL_COA_DH_2"/>
    <property type="match status" value="1"/>
</dbReference>
<evidence type="ECO:0000256" key="20">
    <source>
        <dbReference type="PIRSR" id="PIRSR634183-2"/>
    </source>
</evidence>
<dbReference type="Gene3D" id="1.20.140.10">
    <property type="entry name" value="Butyryl-CoA Dehydrogenase, subunit A, domain 3"/>
    <property type="match status" value="1"/>
</dbReference>
<evidence type="ECO:0000259" key="25">
    <source>
        <dbReference type="Pfam" id="PF02771"/>
    </source>
</evidence>
<keyword evidence="10" id="KW-0809">Transit peptide</keyword>
<dbReference type="InterPro" id="IPR037069">
    <property type="entry name" value="AcylCoA_DH/ox_N_sf"/>
</dbReference>
<dbReference type="PANTHER" id="PTHR43884">
    <property type="entry name" value="ACYL-COA DEHYDROGENASE"/>
    <property type="match status" value="1"/>
</dbReference>
<dbReference type="EMBL" id="JI172932">
    <property type="protein sequence ID" value="ADY46005.1"/>
    <property type="molecule type" value="mRNA"/>
</dbReference>
<comment type="function">
    <text evidence="14">Catalyzes the conversion of isovaleryl-CoA/3-methylbutanoyl-CoA to 3-methylbut-2-enoyl-CoA as an intermediate step in the leucine (Leu) catabolic pathway. To a lesser extent, is also able to catalyze the oxidation of other saturated short-chain acyl-CoA thioesters as pentanoyl-CoA, hexenoyl-CoA and butenoyl-CoA.</text>
</comment>
<proteinExistence type="evidence at transcript level"/>
<evidence type="ECO:0000256" key="8">
    <source>
        <dbReference type="ARBA" id="ARBA00022630"/>
    </source>
</evidence>
<evidence type="ECO:0000256" key="22">
    <source>
        <dbReference type="RuleBase" id="RU362125"/>
    </source>
</evidence>
<accession>F1L7A1</accession>
<name>F1L7A1_ASCSU</name>
<dbReference type="GO" id="GO:0005739">
    <property type="term" value="C:mitochondrion"/>
    <property type="evidence" value="ECO:0007669"/>
    <property type="project" value="UniProtKB-SubCell"/>
</dbReference>
<dbReference type="EC" id="1.3.8.1" evidence="6"/>
<comment type="catalytic activity">
    <reaction evidence="18">
        <text>3-methylbutanoyl-CoA + oxidized [electron-transfer flavoprotein] + H(+) = 3-methylbut-2-enoyl-CoA + reduced [electron-transfer flavoprotein]</text>
        <dbReference type="Rhea" id="RHEA:12276"/>
        <dbReference type="Rhea" id="RHEA-COMP:10685"/>
        <dbReference type="Rhea" id="RHEA-COMP:10686"/>
        <dbReference type="ChEBI" id="CHEBI:15378"/>
        <dbReference type="ChEBI" id="CHEBI:57344"/>
        <dbReference type="ChEBI" id="CHEBI:57345"/>
        <dbReference type="ChEBI" id="CHEBI:57692"/>
        <dbReference type="ChEBI" id="CHEBI:58307"/>
        <dbReference type="EC" id="1.3.8.4"/>
    </reaction>
</comment>
<dbReference type="GO" id="GO:0006552">
    <property type="term" value="P:L-leucine catabolic process"/>
    <property type="evidence" value="ECO:0007669"/>
    <property type="project" value="UniProtKB-UniPathway"/>
</dbReference>
<feature type="active site" description="Proton acceptor" evidence="19">
    <location>
        <position position="274"/>
    </location>
</feature>
<evidence type="ECO:0000256" key="9">
    <source>
        <dbReference type="ARBA" id="ARBA00022827"/>
    </source>
</evidence>
<evidence type="ECO:0000256" key="14">
    <source>
        <dbReference type="ARBA" id="ARBA00045583"/>
    </source>
</evidence>
<protein>
    <recommendedName>
        <fullName evidence="7">Isovaleryl-CoA dehydrogenase, mitochondrial</fullName>
        <ecNumber evidence="6">1.3.8.1</ecNumber>
        <ecNumber evidence="5">1.3.8.4</ecNumber>
    </recommendedName>
    <alternativeName>
        <fullName evidence="13">Butyryl-CoA dehydrogenase</fullName>
    </alternativeName>
</protein>
<dbReference type="FunFam" id="1.20.140.10:FF:000003">
    <property type="entry name" value="isovaleryl-CoA dehydrogenase, mitochondrial"/>
    <property type="match status" value="1"/>
</dbReference>
<feature type="binding site" evidence="20">
    <location>
        <position position="164"/>
    </location>
    <ligand>
        <name>substrate</name>
    </ligand>
</feature>
<dbReference type="Pfam" id="PF02770">
    <property type="entry name" value="Acyl-CoA_dh_M"/>
    <property type="match status" value="1"/>
</dbReference>
<keyword evidence="11 22" id="KW-0560">Oxidoreductase</keyword>
<dbReference type="InterPro" id="IPR046373">
    <property type="entry name" value="Acyl-CoA_Oxase/DH_mid-dom_sf"/>
</dbReference>
<dbReference type="Gene3D" id="2.40.110.10">
    <property type="entry name" value="Butyryl-CoA Dehydrogenase, subunit A, domain 2"/>
    <property type="match status" value="1"/>
</dbReference>
<feature type="binding site" evidence="20">
    <location>
        <begin position="395"/>
        <end position="396"/>
    </location>
    <ligand>
        <name>substrate</name>
    </ligand>
</feature>
<evidence type="ECO:0000256" key="18">
    <source>
        <dbReference type="ARBA" id="ARBA00052875"/>
    </source>
</evidence>
<keyword evidence="8 22" id="KW-0285">Flavoprotein</keyword>
<comment type="pathway">
    <text evidence="3">Amino-acid degradation; L-leucine degradation; (S)-3-hydroxy-3-methylglutaryl-CoA from 3-isovaleryl-CoA: step 1/3.</text>
</comment>
<dbReference type="PIRSF" id="PIRSF016578">
    <property type="entry name" value="HsaA"/>
    <property type="match status" value="1"/>
</dbReference>
<evidence type="ECO:0000256" key="2">
    <source>
        <dbReference type="ARBA" id="ARBA00004173"/>
    </source>
</evidence>
<evidence type="ECO:0000256" key="10">
    <source>
        <dbReference type="ARBA" id="ARBA00022946"/>
    </source>
</evidence>
<evidence type="ECO:0000256" key="3">
    <source>
        <dbReference type="ARBA" id="ARBA00004898"/>
    </source>
</evidence>
<evidence type="ECO:0000313" key="26">
    <source>
        <dbReference type="EMBL" id="ADY46005.1"/>
    </source>
</evidence>
<evidence type="ECO:0000256" key="15">
    <source>
        <dbReference type="ARBA" id="ARBA00047736"/>
    </source>
</evidence>
<dbReference type="Pfam" id="PF00441">
    <property type="entry name" value="Acyl-CoA_dh_1"/>
    <property type="match status" value="1"/>
</dbReference>
<evidence type="ECO:0000256" key="12">
    <source>
        <dbReference type="ARBA" id="ARBA00023128"/>
    </source>
</evidence>
<organism evidence="26">
    <name type="scientific">Ascaris suum</name>
    <name type="common">Pig roundworm</name>
    <name type="synonym">Ascaris lumbricoides</name>
    <dbReference type="NCBI Taxonomy" id="6253"/>
    <lineage>
        <taxon>Eukaryota</taxon>
        <taxon>Metazoa</taxon>
        <taxon>Ecdysozoa</taxon>
        <taxon>Nematoda</taxon>
        <taxon>Chromadorea</taxon>
        <taxon>Rhabditida</taxon>
        <taxon>Spirurina</taxon>
        <taxon>Ascaridomorpha</taxon>
        <taxon>Ascaridoidea</taxon>
        <taxon>Ascarididae</taxon>
        <taxon>Ascaris</taxon>
    </lineage>
</organism>
<feature type="binding site" evidence="20">
    <location>
        <position position="265"/>
    </location>
    <ligand>
        <name>substrate</name>
    </ligand>
</feature>
<dbReference type="GO" id="GO:0050660">
    <property type="term" value="F:flavin adenine dinucleotide binding"/>
    <property type="evidence" value="ECO:0007669"/>
    <property type="project" value="InterPro"/>
</dbReference>
<dbReference type="InterPro" id="IPR006089">
    <property type="entry name" value="Acyl-CoA_DH_CS"/>
</dbReference>
<dbReference type="UniPathway" id="UPA00363">
    <property type="reaction ID" value="UER00860"/>
</dbReference>
<dbReference type="InterPro" id="IPR036250">
    <property type="entry name" value="AcylCo_DH-like_C"/>
</dbReference>
<dbReference type="InterPro" id="IPR009075">
    <property type="entry name" value="AcylCo_DH/oxidase_C"/>
</dbReference>
<dbReference type="InterPro" id="IPR009100">
    <property type="entry name" value="AcylCoA_DH/oxidase_NM_dom_sf"/>
</dbReference>
<feature type="domain" description="Acyl-CoA dehydrogenase/oxidase N-terminal" evidence="25">
    <location>
        <begin position="36"/>
        <end position="150"/>
    </location>
</feature>
<sequence length="415" mass="45639">MISRRIGALVSLVGKTLVDVRHSSTFPINDHIFGLTEEHIALRRSVFEFAQKELAPLAAEMDRTNNFPDLRKFWRSLGEHGLLGITVPVEYGGSGLSYLDHVIAMEEISRASGAIALSYGAHSNLCVNQIVRNGNDQQKQKYLPKLVNGEHIGALAMSENGSGSDVVSMRLRAEKIGDQYVLNGTKFWITNGPDADVLIVYAKTNPAKNQYGITAFIIEKDFEGFSASPKLDKMGMRGSNTSELVFNNCYVPEENVLGEIDKGVYVLMTGLDVERLVLAGGPLGLMQAACDIAFDYAHHREAFGSKIGTFQLIQGKMADMYTTLNACRSYLYNVARATDDGYLTNKDCAGVILYLAEHATKLCLDAIQILGGNGYINDYPTGRFLRDAKLYEIGAGTSEIRRLVIGRALNKQYQV</sequence>
<evidence type="ECO:0000256" key="17">
    <source>
        <dbReference type="ARBA" id="ARBA00048375"/>
    </source>
</evidence>
<comment type="subcellular location">
    <subcellularLocation>
        <location evidence="2">Mitochondrion</location>
    </subcellularLocation>
</comment>
<comment type="catalytic activity">
    <reaction evidence="17">
        <text>hexanoyl-CoA + oxidized [electron-transfer flavoprotein] + H(+) = (2E)-hexenoyl-CoA + reduced [electron-transfer flavoprotein]</text>
        <dbReference type="Rhea" id="RHEA:43464"/>
        <dbReference type="Rhea" id="RHEA-COMP:10685"/>
        <dbReference type="Rhea" id="RHEA-COMP:10686"/>
        <dbReference type="ChEBI" id="CHEBI:15378"/>
        <dbReference type="ChEBI" id="CHEBI:57692"/>
        <dbReference type="ChEBI" id="CHEBI:58307"/>
        <dbReference type="ChEBI" id="CHEBI:62077"/>
        <dbReference type="ChEBI" id="CHEBI:62620"/>
    </reaction>
</comment>
<feature type="binding site" evidence="21">
    <location>
        <begin position="188"/>
        <end position="190"/>
    </location>
    <ligand>
        <name>FAD</name>
        <dbReference type="ChEBI" id="CHEBI:57692"/>
    </ligand>
</feature>
<dbReference type="InterPro" id="IPR006091">
    <property type="entry name" value="Acyl-CoA_Oxase/DH_mid-dom"/>
</dbReference>
<feature type="domain" description="Acyl-CoA dehydrogenase/oxidase C-terminal" evidence="23">
    <location>
        <begin position="261"/>
        <end position="409"/>
    </location>
</feature>
<evidence type="ECO:0000259" key="24">
    <source>
        <dbReference type="Pfam" id="PF02770"/>
    </source>
</evidence>
<feature type="domain" description="Acyl-CoA oxidase/dehydrogenase middle" evidence="24">
    <location>
        <begin position="154"/>
        <end position="249"/>
    </location>
</feature>
<feature type="binding site" evidence="21">
    <location>
        <position position="300"/>
    </location>
    <ligand>
        <name>FAD</name>
        <dbReference type="ChEBI" id="CHEBI:57692"/>
    </ligand>
</feature>
<dbReference type="CDD" id="cd01156">
    <property type="entry name" value="IVD"/>
    <property type="match status" value="1"/>
</dbReference>
<evidence type="ECO:0000256" key="19">
    <source>
        <dbReference type="PIRSR" id="PIRSR634183-1"/>
    </source>
</evidence>
<dbReference type="PANTHER" id="PTHR43884:SF12">
    <property type="entry name" value="ISOVALERYL-COA DEHYDROGENASE, MITOCHONDRIAL-RELATED"/>
    <property type="match status" value="1"/>
</dbReference>
<reference evidence="26" key="1">
    <citation type="journal article" date="2011" name="Genome Res.">
        <title>Deep small RNA sequencing from the nematode Ascaris reveals conservation, functional diversification, and novel developmental profiles.</title>
        <authorList>
            <person name="Wang J."/>
            <person name="Czech B."/>
            <person name="Crunk A."/>
            <person name="Wallace A."/>
            <person name="Mitreva M."/>
            <person name="Hannon G.J."/>
            <person name="Davis R.E."/>
        </authorList>
    </citation>
    <scope>NUCLEOTIDE SEQUENCE</scope>
</reference>
<dbReference type="EC" id="1.3.8.4" evidence="5"/>
<evidence type="ECO:0000256" key="11">
    <source>
        <dbReference type="ARBA" id="ARBA00023002"/>
    </source>
</evidence>
<comment type="catalytic activity">
    <reaction evidence="16">
        <text>pentanoyl-CoA + oxidized [electron-transfer flavoprotein] + H(+) = (2E)-pentenoyl-CoA + reduced [electron-transfer flavoprotein]</text>
        <dbReference type="Rhea" id="RHEA:43456"/>
        <dbReference type="Rhea" id="RHEA-COMP:10685"/>
        <dbReference type="Rhea" id="RHEA-COMP:10686"/>
        <dbReference type="ChEBI" id="CHEBI:15378"/>
        <dbReference type="ChEBI" id="CHEBI:57389"/>
        <dbReference type="ChEBI" id="CHEBI:57692"/>
        <dbReference type="ChEBI" id="CHEBI:58307"/>
        <dbReference type="ChEBI" id="CHEBI:86160"/>
    </reaction>
</comment>
<feature type="binding site" evidence="21">
    <location>
        <begin position="397"/>
        <end position="399"/>
    </location>
    <ligand>
        <name>FAD</name>
        <dbReference type="ChEBI" id="CHEBI:57692"/>
    </ligand>
</feature>
<feature type="binding site" evidence="21">
    <location>
        <position position="311"/>
    </location>
    <ligand>
        <name>FAD</name>
        <dbReference type="ChEBI" id="CHEBI:57692"/>
    </ligand>
</feature>
<dbReference type="SUPFAM" id="SSF56645">
    <property type="entry name" value="Acyl-CoA dehydrogenase NM domain-like"/>
    <property type="match status" value="1"/>
</dbReference>
<evidence type="ECO:0000256" key="13">
    <source>
        <dbReference type="ARBA" id="ARBA00031895"/>
    </source>
</evidence>
<evidence type="ECO:0000256" key="16">
    <source>
        <dbReference type="ARBA" id="ARBA00048345"/>
    </source>
</evidence>
<comment type="cofactor">
    <cofactor evidence="1 21 22">
        <name>FAD</name>
        <dbReference type="ChEBI" id="CHEBI:57692"/>
    </cofactor>
</comment>
<dbReference type="InterPro" id="IPR013786">
    <property type="entry name" value="AcylCoA_DH/ox_N"/>
</dbReference>
<evidence type="ECO:0000256" key="4">
    <source>
        <dbReference type="ARBA" id="ARBA00009347"/>
    </source>
</evidence>
<evidence type="ECO:0000256" key="21">
    <source>
        <dbReference type="PIRSR" id="PIRSR634183-3"/>
    </source>
</evidence>